<dbReference type="Pfam" id="PF05063">
    <property type="entry name" value="MT-A70"/>
    <property type="match status" value="1"/>
</dbReference>
<dbReference type="AlphaFoldDB" id="A0A1X2IRR1"/>
<reference evidence="3 4" key="1">
    <citation type="submission" date="2016-07" db="EMBL/GenBank/DDBJ databases">
        <title>Pervasive Adenine N6-methylation of Active Genes in Fungi.</title>
        <authorList>
            <consortium name="DOE Joint Genome Institute"/>
            <person name="Mondo S.J."/>
            <person name="Dannebaum R.O."/>
            <person name="Kuo R.C."/>
            <person name="Labutti K."/>
            <person name="Haridas S."/>
            <person name="Kuo A."/>
            <person name="Salamov A."/>
            <person name="Ahrendt S.R."/>
            <person name="Lipzen A."/>
            <person name="Sullivan W."/>
            <person name="Andreopoulos W.B."/>
            <person name="Clum A."/>
            <person name="Lindquist E."/>
            <person name="Daum C."/>
            <person name="Ramamoorthy G.K."/>
            <person name="Gryganskyi A."/>
            <person name="Culley D."/>
            <person name="Magnuson J.K."/>
            <person name="James T.Y."/>
            <person name="O'Malley M.A."/>
            <person name="Stajich J.E."/>
            <person name="Spatafora J.W."/>
            <person name="Visel A."/>
            <person name="Grigoriev I.V."/>
        </authorList>
    </citation>
    <scope>NUCLEOTIDE SEQUENCE [LARGE SCALE GENOMIC DNA]</scope>
    <source>
        <strain evidence="3 4">NRRL 1336</strain>
    </source>
</reference>
<comment type="caution">
    <text evidence="3">The sequence shown here is derived from an EMBL/GenBank/DDBJ whole genome shotgun (WGS) entry which is preliminary data.</text>
</comment>
<evidence type="ECO:0008006" key="5">
    <source>
        <dbReference type="Google" id="ProtNLM"/>
    </source>
</evidence>
<feature type="region of interest" description="Disordered" evidence="2">
    <location>
        <begin position="53"/>
        <end position="84"/>
    </location>
</feature>
<dbReference type="GO" id="GO:0005634">
    <property type="term" value="C:nucleus"/>
    <property type="evidence" value="ECO:0007669"/>
    <property type="project" value="TreeGrafter"/>
</dbReference>
<gene>
    <name evidence="3" type="ORF">BCR42DRAFT_368925</name>
</gene>
<keyword evidence="4" id="KW-1185">Reference proteome</keyword>
<accession>A0A1X2IRR1</accession>
<dbReference type="PROSITE" id="PS51143">
    <property type="entry name" value="MT_A70"/>
    <property type="match status" value="1"/>
</dbReference>
<dbReference type="STRING" id="90262.A0A1X2IRR1"/>
<name>A0A1X2IRR1_9FUNG</name>
<dbReference type="PANTHER" id="PTHR12829">
    <property type="entry name" value="N6-ADENOSINE-METHYLTRANSFERASE"/>
    <property type="match status" value="1"/>
</dbReference>
<dbReference type="Proteomes" id="UP000193560">
    <property type="component" value="Unassembled WGS sequence"/>
</dbReference>
<dbReference type="GO" id="GO:0036396">
    <property type="term" value="C:RNA N6-methyladenosine methyltransferase complex"/>
    <property type="evidence" value="ECO:0007669"/>
    <property type="project" value="TreeGrafter"/>
</dbReference>
<dbReference type="PANTHER" id="PTHR12829:SF8">
    <property type="entry name" value="CHROMOSOME UNDETERMINED SCAFFOLD_82, WHOLE GENOME SHOTGUN SEQUENCE"/>
    <property type="match status" value="1"/>
</dbReference>
<sequence>MSDRPRRKRKQNNNTVASNVHYVGYVEDEESVEAIMKKFEELDRIQHEFSAMAVAKPESSSTSASGPEGGVSSSGDQQNGHGAMNEFGQVDTAMSDAQLQEIFKRTSSFTVKSATMDALVLDDMDAMELWQVDFTDGNTDESFEEDDYIHVDDDFWDMEFGETPRKRGRRPPGAPRERRPRVKGEGRAANDRAKILARYKIMQVQVQDQNGKFRMVKKRVSTIDPSLPTYVRLPGHPMPRSWAHTIMKIKPTPKTTPPGSRLLQVPSILNTDLTTYGDNFSAVYMDPPLLLPGEDPVPGKITIEDLAKLNVSQVVKAGFLFIWIEKEWIRELVRITKDWGFKYVENFCWIKKNINNHIAQQPFEYFRKSKLSLLIFRKEGEIELRHQRNPDCVFDFIKPMLPDEISESKPAFMYQIIETLLPQAVYHPELNPNGNKLIELWAKRDQQRTGWTTVVENAEL</sequence>
<dbReference type="OrthoDB" id="426718at2759"/>
<feature type="compositionally biased region" description="Polar residues" evidence="2">
    <location>
        <begin position="58"/>
        <end position="80"/>
    </location>
</feature>
<comment type="similarity">
    <text evidence="1">Belongs to the MT-A70-like family.</text>
</comment>
<evidence type="ECO:0000313" key="4">
    <source>
        <dbReference type="Proteomes" id="UP000193560"/>
    </source>
</evidence>
<dbReference type="GO" id="GO:0008168">
    <property type="term" value="F:methyltransferase activity"/>
    <property type="evidence" value="ECO:0007669"/>
    <property type="project" value="TreeGrafter"/>
</dbReference>
<dbReference type="EMBL" id="MCGE01000005">
    <property type="protein sequence ID" value="ORZ21199.1"/>
    <property type="molecule type" value="Genomic_DNA"/>
</dbReference>
<feature type="region of interest" description="Disordered" evidence="2">
    <location>
        <begin position="161"/>
        <end position="188"/>
    </location>
</feature>
<evidence type="ECO:0000313" key="3">
    <source>
        <dbReference type="EMBL" id="ORZ21199.1"/>
    </source>
</evidence>
<organism evidence="3 4">
    <name type="scientific">Absidia repens</name>
    <dbReference type="NCBI Taxonomy" id="90262"/>
    <lineage>
        <taxon>Eukaryota</taxon>
        <taxon>Fungi</taxon>
        <taxon>Fungi incertae sedis</taxon>
        <taxon>Mucoromycota</taxon>
        <taxon>Mucoromycotina</taxon>
        <taxon>Mucoromycetes</taxon>
        <taxon>Mucorales</taxon>
        <taxon>Cunninghamellaceae</taxon>
        <taxon>Absidia</taxon>
    </lineage>
</organism>
<dbReference type="InterPro" id="IPR007757">
    <property type="entry name" value="MT-A70-like"/>
</dbReference>
<evidence type="ECO:0000256" key="1">
    <source>
        <dbReference type="PROSITE-ProRule" id="PRU00489"/>
    </source>
</evidence>
<protein>
    <recommendedName>
        <fullName evidence="5">MT-A70-domain-containing protein</fullName>
    </recommendedName>
</protein>
<evidence type="ECO:0000256" key="2">
    <source>
        <dbReference type="SAM" id="MobiDB-lite"/>
    </source>
</evidence>
<proteinExistence type="inferred from homology"/>